<dbReference type="PANTHER" id="PTHR22880">
    <property type="entry name" value="FALZ-RELATED BROMODOMAIN-CONTAINING PROTEINS"/>
    <property type="match status" value="1"/>
</dbReference>
<organism evidence="3 4">
    <name type="scientific">Araneus ventricosus</name>
    <name type="common">Orbweaver spider</name>
    <name type="synonym">Epeira ventricosa</name>
    <dbReference type="NCBI Taxonomy" id="182803"/>
    <lineage>
        <taxon>Eukaryota</taxon>
        <taxon>Metazoa</taxon>
        <taxon>Ecdysozoa</taxon>
        <taxon>Arthropoda</taxon>
        <taxon>Chelicerata</taxon>
        <taxon>Arachnida</taxon>
        <taxon>Araneae</taxon>
        <taxon>Araneomorphae</taxon>
        <taxon>Entelegynae</taxon>
        <taxon>Araneoidea</taxon>
        <taxon>Araneidae</taxon>
        <taxon>Araneus</taxon>
    </lineage>
</organism>
<comment type="caution">
    <text evidence="3">The sequence shown here is derived from an EMBL/GenBank/DDBJ whole genome shotgun (WGS) entry which is preliminary data.</text>
</comment>
<evidence type="ECO:0000256" key="1">
    <source>
        <dbReference type="ARBA" id="ARBA00023117"/>
    </source>
</evidence>
<keyword evidence="4" id="KW-1185">Reference proteome</keyword>
<proteinExistence type="predicted"/>
<dbReference type="AlphaFoldDB" id="A0A4Y2E1U3"/>
<dbReference type="InterPro" id="IPR050935">
    <property type="entry name" value="Bromo_chromatin_reader"/>
</dbReference>
<feature type="compositionally biased region" description="Low complexity" evidence="2">
    <location>
        <begin position="73"/>
        <end position="83"/>
    </location>
</feature>
<feature type="region of interest" description="Disordered" evidence="2">
    <location>
        <begin position="48"/>
        <end position="108"/>
    </location>
</feature>
<evidence type="ECO:0008006" key="5">
    <source>
        <dbReference type="Google" id="ProtNLM"/>
    </source>
</evidence>
<dbReference type="Gene3D" id="1.20.920.10">
    <property type="entry name" value="Bromodomain-like"/>
    <property type="match status" value="1"/>
</dbReference>
<gene>
    <name evidence="3" type="ORF">AVEN_32831_1</name>
</gene>
<protein>
    <recommendedName>
        <fullName evidence="5">Bromo domain-containing protein</fullName>
    </recommendedName>
</protein>
<dbReference type="GO" id="GO:0005634">
    <property type="term" value="C:nucleus"/>
    <property type="evidence" value="ECO:0007669"/>
    <property type="project" value="TreeGrafter"/>
</dbReference>
<name>A0A4Y2E1U3_ARAVE</name>
<evidence type="ECO:0000313" key="3">
    <source>
        <dbReference type="EMBL" id="GBM21835.1"/>
    </source>
</evidence>
<dbReference type="GO" id="GO:0000785">
    <property type="term" value="C:chromatin"/>
    <property type="evidence" value="ECO:0007669"/>
    <property type="project" value="TreeGrafter"/>
</dbReference>
<sequence length="108" mass="12224">MSTKKNPEEFVSDVRLILTNCYKHNSDHGTILMVKKLQGSFEMKYAHMLDKSPDGNDNANPEKTADPTESESYDLSSDSLSDSGSEDSEEERLKRSKVPHNQLEKMTE</sequence>
<dbReference type="EMBL" id="BGPR01000468">
    <property type="protein sequence ID" value="GBM21835.1"/>
    <property type="molecule type" value="Genomic_DNA"/>
</dbReference>
<evidence type="ECO:0000256" key="2">
    <source>
        <dbReference type="SAM" id="MobiDB-lite"/>
    </source>
</evidence>
<dbReference type="OrthoDB" id="21449at2759"/>
<dbReference type="PANTHER" id="PTHR22880:SF225">
    <property type="entry name" value="BROMODOMAIN-CONTAINING PROTEIN BET-1-RELATED"/>
    <property type="match status" value="1"/>
</dbReference>
<dbReference type="GO" id="GO:0006355">
    <property type="term" value="P:regulation of DNA-templated transcription"/>
    <property type="evidence" value="ECO:0007669"/>
    <property type="project" value="TreeGrafter"/>
</dbReference>
<evidence type="ECO:0000313" key="4">
    <source>
        <dbReference type="Proteomes" id="UP000499080"/>
    </source>
</evidence>
<dbReference type="SUPFAM" id="SSF47370">
    <property type="entry name" value="Bromodomain"/>
    <property type="match status" value="1"/>
</dbReference>
<reference evidence="3 4" key="1">
    <citation type="journal article" date="2019" name="Sci. Rep.">
        <title>Orb-weaving spider Araneus ventricosus genome elucidates the spidroin gene catalogue.</title>
        <authorList>
            <person name="Kono N."/>
            <person name="Nakamura H."/>
            <person name="Ohtoshi R."/>
            <person name="Moran D.A.P."/>
            <person name="Shinohara A."/>
            <person name="Yoshida Y."/>
            <person name="Fujiwara M."/>
            <person name="Mori M."/>
            <person name="Tomita M."/>
            <person name="Arakawa K."/>
        </authorList>
    </citation>
    <scope>NUCLEOTIDE SEQUENCE [LARGE SCALE GENOMIC DNA]</scope>
</reference>
<dbReference type="InterPro" id="IPR036427">
    <property type="entry name" value="Bromodomain-like_sf"/>
</dbReference>
<dbReference type="GO" id="GO:0006338">
    <property type="term" value="P:chromatin remodeling"/>
    <property type="evidence" value="ECO:0007669"/>
    <property type="project" value="TreeGrafter"/>
</dbReference>
<dbReference type="Proteomes" id="UP000499080">
    <property type="component" value="Unassembled WGS sequence"/>
</dbReference>
<accession>A0A4Y2E1U3</accession>
<keyword evidence="1" id="KW-0103">Bromodomain</keyword>